<accession>A0A242VWJ6</accession>
<protein>
    <submittedName>
        <fullName evidence="1">Uncharacterized protein</fullName>
    </submittedName>
</protein>
<evidence type="ECO:0000313" key="1">
    <source>
        <dbReference type="EMBL" id="OTW43448.1"/>
    </source>
</evidence>
<evidence type="ECO:0000313" key="2">
    <source>
        <dbReference type="Proteomes" id="UP000195152"/>
    </source>
</evidence>
<proteinExistence type="predicted"/>
<reference evidence="1 2" key="1">
    <citation type="submission" date="2016-10" db="EMBL/GenBank/DDBJ databases">
        <title>Comparative genomics of Bacillus thuringiensis reveals a path to pathogens against multiple invertebrate hosts.</title>
        <authorList>
            <person name="Zheng J."/>
            <person name="Gao Q."/>
            <person name="Liu H."/>
            <person name="Peng D."/>
            <person name="Ruan L."/>
            <person name="Sun M."/>
        </authorList>
    </citation>
    <scope>NUCLEOTIDE SEQUENCE [LARGE SCALE GENOMIC DNA]</scope>
    <source>
        <strain evidence="1">BGSC 4AC1</strain>
    </source>
</reference>
<comment type="caution">
    <text evidence="1">The sequence shown here is derived from an EMBL/GenBank/DDBJ whole genome shotgun (WGS) entry which is preliminary data.</text>
</comment>
<sequence>MNQNTKILTTWMDNMLEREIAINKLLEAEITMLNSLLNTENETTDILTFQNLTISLMGCLFNTNTMSINTIELIIHRNYLTRD</sequence>
<organism evidence="1 2">
    <name type="scientific">Bacillus thuringiensis serovar mexicanensis</name>
    <dbReference type="NCBI Taxonomy" id="180868"/>
    <lineage>
        <taxon>Bacteria</taxon>
        <taxon>Bacillati</taxon>
        <taxon>Bacillota</taxon>
        <taxon>Bacilli</taxon>
        <taxon>Bacillales</taxon>
        <taxon>Bacillaceae</taxon>
        <taxon>Bacillus</taxon>
        <taxon>Bacillus cereus group</taxon>
    </lineage>
</organism>
<name>A0A242VWJ6_BACTU</name>
<gene>
    <name evidence="1" type="ORF">BK699_36330</name>
</gene>
<dbReference type="Proteomes" id="UP000195152">
    <property type="component" value="Unassembled WGS sequence"/>
</dbReference>
<dbReference type="EMBL" id="NFCF01000124">
    <property type="protein sequence ID" value="OTW43448.1"/>
    <property type="molecule type" value="Genomic_DNA"/>
</dbReference>
<dbReference type="AlphaFoldDB" id="A0A242VWJ6"/>